<evidence type="ECO:0000256" key="4">
    <source>
        <dbReference type="ARBA" id="ARBA00022989"/>
    </source>
</evidence>
<dbReference type="PROSITE" id="PS51257">
    <property type="entry name" value="PROKAR_LIPOPROTEIN"/>
    <property type="match status" value="1"/>
</dbReference>
<evidence type="ECO:0000313" key="9">
    <source>
        <dbReference type="Proteomes" id="UP000092574"/>
    </source>
</evidence>
<accession>A0A1C7I923</accession>
<evidence type="ECO:0000313" key="8">
    <source>
        <dbReference type="EMBL" id="ANU75333.1"/>
    </source>
</evidence>
<dbReference type="RefSeq" id="WP_065541540.1">
    <property type="nucleotide sequence ID" value="NZ_CP015405.2"/>
</dbReference>
<keyword evidence="2" id="KW-1003">Cell membrane</keyword>
<dbReference type="GO" id="GO:0036376">
    <property type="term" value="P:sodium ion export across plasma membrane"/>
    <property type="evidence" value="ECO:0007669"/>
    <property type="project" value="InterPro"/>
</dbReference>
<dbReference type="Pfam" id="PF04277">
    <property type="entry name" value="OAD_gamma"/>
    <property type="match status" value="1"/>
</dbReference>
<evidence type="ECO:0000256" key="6">
    <source>
        <dbReference type="SAM" id="Phobius"/>
    </source>
</evidence>
<feature type="signal peptide" evidence="7">
    <location>
        <begin position="1"/>
        <end position="22"/>
    </location>
</feature>
<gene>
    <name evidence="8" type="ORF">A4V09_05875</name>
</gene>
<dbReference type="KEGG" id="byl:A4V09_05875"/>
<evidence type="ECO:0000256" key="7">
    <source>
        <dbReference type="SAM" id="SignalP"/>
    </source>
</evidence>
<dbReference type="Proteomes" id="UP000092574">
    <property type="component" value="Chromosome"/>
</dbReference>
<name>A0A1C7I923_9FIRM</name>
<dbReference type="GO" id="GO:0005886">
    <property type="term" value="C:plasma membrane"/>
    <property type="evidence" value="ECO:0007669"/>
    <property type="project" value="UniProtKB-SubCell"/>
</dbReference>
<feature type="transmembrane region" description="Helical" evidence="6">
    <location>
        <begin position="155"/>
        <end position="178"/>
    </location>
</feature>
<protein>
    <submittedName>
        <fullName evidence="8">Uncharacterized protein</fullName>
    </submittedName>
</protein>
<sequence>MKQTWKKLIGLILIGVCALAMTACGSSKDSTGGLKELDDATVDSLVESFGSVVGNIADLDEESIAGLMEGEDAFSASAASAWEGAGEDLGAYVETNKGEVEIKDGSYMLSLSCKFENRDAVCVFTLDKNGNPLSVTIDPQYSMGEKMAQAGQNTLLGVGTVFVMLVFLCFVISLMKYIPGFVESFGKKKAAPEEVRVPAAPVIPEAVEEETVDDGELIAVIAAAIAASENTSTDSFVVRSIRKSTKRNWQRA</sequence>
<evidence type="ECO:0000256" key="5">
    <source>
        <dbReference type="ARBA" id="ARBA00023136"/>
    </source>
</evidence>
<keyword evidence="5 6" id="KW-0472">Membrane</keyword>
<evidence type="ECO:0000256" key="1">
    <source>
        <dbReference type="ARBA" id="ARBA00004236"/>
    </source>
</evidence>
<keyword evidence="7" id="KW-0732">Signal</keyword>
<evidence type="ECO:0000256" key="2">
    <source>
        <dbReference type="ARBA" id="ARBA00022475"/>
    </source>
</evidence>
<dbReference type="EMBL" id="CP015405">
    <property type="protein sequence ID" value="ANU75333.1"/>
    <property type="molecule type" value="Genomic_DNA"/>
</dbReference>
<evidence type="ECO:0000256" key="3">
    <source>
        <dbReference type="ARBA" id="ARBA00022692"/>
    </source>
</evidence>
<dbReference type="GO" id="GO:0015081">
    <property type="term" value="F:sodium ion transmembrane transporter activity"/>
    <property type="evidence" value="ECO:0007669"/>
    <property type="project" value="InterPro"/>
</dbReference>
<feature type="chain" id="PRO_5039221119" evidence="7">
    <location>
        <begin position="23"/>
        <end position="252"/>
    </location>
</feature>
<dbReference type="STRING" id="1796616.A4V09_05875"/>
<organism evidence="8 9">
    <name type="scientific">Blautia pseudococcoides</name>
    <dbReference type="NCBI Taxonomy" id="1796616"/>
    <lineage>
        <taxon>Bacteria</taxon>
        <taxon>Bacillati</taxon>
        <taxon>Bacillota</taxon>
        <taxon>Clostridia</taxon>
        <taxon>Lachnospirales</taxon>
        <taxon>Lachnospiraceae</taxon>
        <taxon>Blautia</taxon>
    </lineage>
</organism>
<dbReference type="OrthoDB" id="1912660at2"/>
<keyword evidence="4 6" id="KW-1133">Transmembrane helix</keyword>
<reference evidence="8" key="1">
    <citation type="submission" date="2017-04" db="EMBL/GenBank/DDBJ databases">
        <title>Complete Genome Sequences of Twelve Strains of a Stable Defined Moderately Diverse Mouse Microbiota 2 (sDMDMm2).</title>
        <authorList>
            <person name="Uchimura Y."/>
            <person name="Wyss M."/>
            <person name="Brugiroux S."/>
            <person name="Limenitakis J.P."/>
            <person name="Stecher B."/>
            <person name="McCoy K.D."/>
            <person name="Macpherson A.J."/>
        </authorList>
    </citation>
    <scope>NUCLEOTIDE SEQUENCE</scope>
    <source>
        <strain evidence="8">YL58</strain>
    </source>
</reference>
<dbReference type="AlphaFoldDB" id="A0A1C7I923"/>
<dbReference type="NCBIfam" id="TIGR01195">
    <property type="entry name" value="oadG_fam"/>
    <property type="match status" value="1"/>
</dbReference>
<proteinExistence type="predicted"/>
<keyword evidence="3 6" id="KW-0812">Transmembrane</keyword>
<keyword evidence="9" id="KW-1185">Reference proteome</keyword>
<dbReference type="InterPro" id="IPR005899">
    <property type="entry name" value="Na_pump_deCOase"/>
</dbReference>
<comment type="subcellular location">
    <subcellularLocation>
        <location evidence="1">Cell membrane</location>
    </subcellularLocation>
</comment>